<evidence type="ECO:0000256" key="1">
    <source>
        <dbReference type="SAM" id="MobiDB-lite"/>
    </source>
</evidence>
<accession>A0A401SR15</accession>
<feature type="region of interest" description="Disordered" evidence="1">
    <location>
        <begin position="1"/>
        <end position="86"/>
    </location>
</feature>
<evidence type="ECO:0000313" key="3">
    <source>
        <dbReference type="Proteomes" id="UP000287033"/>
    </source>
</evidence>
<feature type="compositionally biased region" description="Basic residues" evidence="1">
    <location>
        <begin position="13"/>
        <end position="23"/>
    </location>
</feature>
<keyword evidence="3" id="KW-1185">Reference proteome</keyword>
<proteinExistence type="predicted"/>
<comment type="caution">
    <text evidence="2">The sequence shown here is derived from an EMBL/GenBank/DDBJ whole genome shotgun (WGS) entry which is preliminary data.</text>
</comment>
<reference evidence="2 3" key="1">
    <citation type="journal article" date="2018" name="Nat. Ecol. Evol.">
        <title>Shark genomes provide insights into elasmobranch evolution and the origin of vertebrates.</title>
        <authorList>
            <person name="Hara Y"/>
            <person name="Yamaguchi K"/>
            <person name="Onimaru K"/>
            <person name="Kadota M"/>
            <person name="Koyanagi M"/>
            <person name="Keeley SD"/>
            <person name="Tatsumi K"/>
            <person name="Tanaka K"/>
            <person name="Motone F"/>
            <person name="Kageyama Y"/>
            <person name="Nozu R"/>
            <person name="Adachi N"/>
            <person name="Nishimura O"/>
            <person name="Nakagawa R"/>
            <person name="Tanegashima C"/>
            <person name="Kiyatake I"/>
            <person name="Matsumoto R"/>
            <person name="Murakumo K"/>
            <person name="Nishida K"/>
            <person name="Terakita A"/>
            <person name="Kuratani S"/>
            <person name="Sato K"/>
            <person name="Hyodo S Kuraku.S."/>
        </authorList>
    </citation>
    <scope>NUCLEOTIDE SEQUENCE [LARGE SCALE GENOMIC DNA]</scope>
</reference>
<organism evidence="2 3">
    <name type="scientific">Chiloscyllium punctatum</name>
    <name type="common">Brownbanded bambooshark</name>
    <name type="synonym">Hemiscyllium punctatum</name>
    <dbReference type="NCBI Taxonomy" id="137246"/>
    <lineage>
        <taxon>Eukaryota</taxon>
        <taxon>Metazoa</taxon>
        <taxon>Chordata</taxon>
        <taxon>Craniata</taxon>
        <taxon>Vertebrata</taxon>
        <taxon>Chondrichthyes</taxon>
        <taxon>Elasmobranchii</taxon>
        <taxon>Galeomorphii</taxon>
        <taxon>Galeoidea</taxon>
        <taxon>Orectolobiformes</taxon>
        <taxon>Hemiscylliidae</taxon>
        <taxon>Chiloscyllium</taxon>
    </lineage>
</organism>
<feature type="compositionally biased region" description="Basic and acidic residues" evidence="1">
    <location>
        <begin position="1"/>
        <end position="12"/>
    </location>
</feature>
<dbReference type="AlphaFoldDB" id="A0A401SR15"/>
<sequence>MPKPGSVREKPKLGRVRVKPKPGRVRERAKPSSVREMPKPSNMKERSKHDSVREKSKLSSVREKPKLDKQKIKEQHEHRRQNPGSYRQHALFIMGYMRRPKGQDRMARLDFKTYFFNQAFVVSPLLLYVVE</sequence>
<feature type="compositionally biased region" description="Basic and acidic residues" evidence="1">
    <location>
        <begin position="36"/>
        <end position="77"/>
    </location>
</feature>
<dbReference type="EMBL" id="BEZZ01000464">
    <property type="protein sequence ID" value="GCC32828.1"/>
    <property type="molecule type" value="Genomic_DNA"/>
</dbReference>
<gene>
    <name evidence="2" type="ORF">chiPu_0011292</name>
</gene>
<name>A0A401SR15_CHIPU</name>
<protein>
    <submittedName>
        <fullName evidence="2">Uncharacterized protein</fullName>
    </submittedName>
</protein>
<evidence type="ECO:0000313" key="2">
    <source>
        <dbReference type="EMBL" id="GCC32828.1"/>
    </source>
</evidence>
<dbReference type="Proteomes" id="UP000287033">
    <property type="component" value="Unassembled WGS sequence"/>
</dbReference>